<feature type="repeat" description="ANK" evidence="3">
    <location>
        <begin position="95"/>
        <end position="127"/>
    </location>
</feature>
<comment type="caution">
    <text evidence="4">The sequence shown here is derived from an EMBL/GenBank/DDBJ whole genome shotgun (WGS) entry which is preliminary data.</text>
</comment>
<accession>A0AA39ZHH2</accession>
<dbReference type="Gene3D" id="1.25.40.20">
    <property type="entry name" value="Ankyrin repeat-containing domain"/>
    <property type="match status" value="4"/>
</dbReference>
<name>A0AA39ZHH2_9PEZI</name>
<proteinExistence type="predicted"/>
<evidence type="ECO:0000256" key="3">
    <source>
        <dbReference type="PROSITE-ProRule" id="PRU00023"/>
    </source>
</evidence>
<dbReference type="InterPro" id="IPR002110">
    <property type="entry name" value="Ankyrin_rpt"/>
</dbReference>
<dbReference type="PANTHER" id="PTHR24198">
    <property type="entry name" value="ANKYRIN REPEAT AND PROTEIN KINASE DOMAIN-CONTAINING PROTEIN"/>
    <property type="match status" value="1"/>
</dbReference>
<dbReference type="PROSITE" id="PS50088">
    <property type="entry name" value="ANK_REPEAT"/>
    <property type="match status" value="2"/>
</dbReference>
<feature type="repeat" description="ANK" evidence="3">
    <location>
        <begin position="469"/>
        <end position="497"/>
    </location>
</feature>
<dbReference type="PRINTS" id="PR01415">
    <property type="entry name" value="ANKYRIN"/>
</dbReference>
<dbReference type="InterPro" id="IPR036770">
    <property type="entry name" value="Ankyrin_rpt-contain_sf"/>
</dbReference>
<evidence type="ECO:0000313" key="5">
    <source>
        <dbReference type="Proteomes" id="UP001174997"/>
    </source>
</evidence>
<keyword evidence="5" id="KW-1185">Reference proteome</keyword>
<dbReference type="Proteomes" id="UP001174997">
    <property type="component" value="Unassembled WGS sequence"/>
</dbReference>
<gene>
    <name evidence="4" type="ORF">QBC41DRAFT_316402</name>
</gene>
<evidence type="ECO:0000256" key="1">
    <source>
        <dbReference type="ARBA" id="ARBA00022737"/>
    </source>
</evidence>
<reference evidence="4" key="1">
    <citation type="submission" date="2023-06" db="EMBL/GenBank/DDBJ databases">
        <title>Genome-scale phylogeny and comparative genomics of the fungal order Sordariales.</title>
        <authorList>
            <consortium name="Lawrence Berkeley National Laboratory"/>
            <person name="Hensen N."/>
            <person name="Bonometti L."/>
            <person name="Westerberg I."/>
            <person name="Brannstrom I.O."/>
            <person name="Guillou S."/>
            <person name="Cros-Aarteil S."/>
            <person name="Calhoun S."/>
            <person name="Haridas S."/>
            <person name="Kuo A."/>
            <person name="Mondo S."/>
            <person name="Pangilinan J."/>
            <person name="Riley R."/>
            <person name="Labutti K."/>
            <person name="Andreopoulos B."/>
            <person name="Lipzen A."/>
            <person name="Chen C."/>
            <person name="Yanf M."/>
            <person name="Daum C."/>
            <person name="Ng V."/>
            <person name="Clum A."/>
            <person name="Steindorff A."/>
            <person name="Ohm R."/>
            <person name="Martin F."/>
            <person name="Silar P."/>
            <person name="Natvig D."/>
            <person name="Lalanne C."/>
            <person name="Gautier V."/>
            <person name="Ament-Velasquez S.L."/>
            <person name="Kruys A."/>
            <person name="Hutchinson M.I."/>
            <person name="Powell A.J."/>
            <person name="Barry K."/>
            <person name="Miller A.N."/>
            <person name="Grigoriev I.V."/>
            <person name="Debuchy R."/>
            <person name="Gladieux P."/>
            <person name="Thoren M.H."/>
            <person name="Johannesson H."/>
        </authorList>
    </citation>
    <scope>NUCLEOTIDE SEQUENCE</scope>
    <source>
        <strain evidence="4">CBS 307.81</strain>
    </source>
</reference>
<evidence type="ECO:0000313" key="4">
    <source>
        <dbReference type="EMBL" id="KAK0671110.1"/>
    </source>
</evidence>
<dbReference type="SMART" id="SM00248">
    <property type="entry name" value="ANK"/>
    <property type="match status" value="11"/>
</dbReference>
<dbReference type="Pfam" id="PF12796">
    <property type="entry name" value="Ank_2"/>
    <property type="match status" value="2"/>
</dbReference>
<dbReference type="AlphaFoldDB" id="A0AA39ZHH2"/>
<dbReference type="PANTHER" id="PTHR24198:SF165">
    <property type="entry name" value="ANKYRIN REPEAT-CONTAINING PROTEIN-RELATED"/>
    <property type="match status" value="1"/>
</dbReference>
<keyword evidence="2 3" id="KW-0040">ANK repeat</keyword>
<protein>
    <submittedName>
        <fullName evidence="4">Ankyrin repeat-containing domain protein</fullName>
    </submittedName>
</protein>
<dbReference type="EMBL" id="JAULSY010000024">
    <property type="protein sequence ID" value="KAK0671110.1"/>
    <property type="molecule type" value="Genomic_DNA"/>
</dbReference>
<organism evidence="4 5">
    <name type="scientific">Cercophora samala</name>
    <dbReference type="NCBI Taxonomy" id="330535"/>
    <lineage>
        <taxon>Eukaryota</taxon>
        <taxon>Fungi</taxon>
        <taxon>Dikarya</taxon>
        <taxon>Ascomycota</taxon>
        <taxon>Pezizomycotina</taxon>
        <taxon>Sordariomycetes</taxon>
        <taxon>Sordariomycetidae</taxon>
        <taxon>Sordariales</taxon>
        <taxon>Lasiosphaeriaceae</taxon>
        <taxon>Cercophora</taxon>
    </lineage>
</organism>
<evidence type="ECO:0000256" key="2">
    <source>
        <dbReference type="ARBA" id="ARBA00023043"/>
    </source>
</evidence>
<keyword evidence="1" id="KW-0677">Repeat</keyword>
<sequence length="676" mass="75456">MAVQLRSRRAHIISHSSRYAFRLPRVPKQAKKTLLTSAADGNVDEVKRYLEHTNINTTDHTGKAAIHVASFGSHTEVVELLLDQPGLYINLVDKHGKTALHLAALSGAVEVVKTLSKGGIDITVKDKSGRTALHDAIDGPAPNRYRVVTSLLANPKAKTIINDKDGYECTALSWAFKWGDKDTARALIVSGADTMTARLERAVTPLPRIILEQSPDLAMLIVKTWIYNNRIAESKRGHHKATLVNSTTTIQQIAHWVPDELMRGWFDLTCQAALDGIITWDEQEKHGPRQSLSDVADTSELDNTTTDWESAFPREWFRLLLLPSNAQLLNDTALHVAGRKGNTRFFQIFVECVFNHGNSLDQAFMEAMTMQGAHGRSPLQHLVDGKHWETLRAILNPTFFAFNTEIRPMEIVLARPLYNAIAEMLNDPELEYLTPTTNPLEWAAAGGLLDLIKLIVERDMGDIVVLSRALYQAASRGHTEIVDILLARGADPNIKVKGPEYCYLPWTPLAAATEKGHLATVRRLLCHDKINLHSTTLLAEDTLLWWSDNWDRGVAYTPLGIAIRYSRMEVAEVFISHEAVDSRRLDLSLGSFEDGQLHQSPLGMALRSGQWDIASRLLDRLIDLAGRLPNGETILEKELKHLNGYESSKGRSSSIITGRESLIRRLTEAHDELVNR</sequence>
<dbReference type="SUPFAM" id="SSF48403">
    <property type="entry name" value="Ankyrin repeat"/>
    <property type="match status" value="1"/>
</dbReference>
<dbReference type="PROSITE" id="PS50297">
    <property type="entry name" value="ANK_REP_REGION"/>
    <property type="match status" value="2"/>
</dbReference>